<feature type="transmembrane region" description="Helical" evidence="2">
    <location>
        <begin position="28"/>
        <end position="52"/>
    </location>
</feature>
<dbReference type="AlphaFoldDB" id="A0A8T0ALF1"/>
<organism evidence="3 4">
    <name type="scientific">Silurus meridionalis</name>
    <name type="common">Southern catfish</name>
    <name type="synonym">Silurus soldatovi meridionalis</name>
    <dbReference type="NCBI Taxonomy" id="175797"/>
    <lineage>
        <taxon>Eukaryota</taxon>
        <taxon>Metazoa</taxon>
        <taxon>Chordata</taxon>
        <taxon>Craniata</taxon>
        <taxon>Vertebrata</taxon>
        <taxon>Euteleostomi</taxon>
        <taxon>Actinopterygii</taxon>
        <taxon>Neopterygii</taxon>
        <taxon>Teleostei</taxon>
        <taxon>Ostariophysi</taxon>
        <taxon>Siluriformes</taxon>
        <taxon>Siluridae</taxon>
        <taxon>Silurus</taxon>
    </lineage>
</organism>
<keyword evidence="2" id="KW-0472">Membrane</keyword>
<evidence type="ECO:0000313" key="3">
    <source>
        <dbReference type="EMBL" id="KAF7692569.1"/>
    </source>
</evidence>
<keyword evidence="2" id="KW-1133">Transmembrane helix</keyword>
<name>A0A8T0ALF1_SILME</name>
<feature type="region of interest" description="Disordered" evidence="1">
    <location>
        <begin position="102"/>
        <end position="165"/>
    </location>
</feature>
<proteinExistence type="predicted"/>
<gene>
    <name evidence="3" type="ORF">HF521_010179</name>
</gene>
<sequence>MEMKHVKQLCLSKEDKEPPAGPPLNNTVILLISVVTLTVGLGFISIIIYFLYKKYSRTTEPDNTVYEAVQGGNKTETIEMSEKHENPGTVYCTVGMPANACSSDESTVSTELPGNKAADQRGVKHNHSSPDDTPNTNQGAGNNYESVEMTTPQTIYATVNKNGKM</sequence>
<accession>A0A8T0ALF1</accession>
<evidence type="ECO:0000256" key="1">
    <source>
        <dbReference type="SAM" id="MobiDB-lite"/>
    </source>
</evidence>
<keyword evidence="2" id="KW-0812">Transmembrane</keyword>
<protein>
    <submittedName>
        <fullName evidence="3">Uncharacterized protein</fullName>
    </submittedName>
</protein>
<evidence type="ECO:0000256" key="2">
    <source>
        <dbReference type="SAM" id="Phobius"/>
    </source>
</evidence>
<feature type="compositionally biased region" description="Polar residues" evidence="1">
    <location>
        <begin position="102"/>
        <end position="112"/>
    </location>
</feature>
<comment type="caution">
    <text evidence="3">The sequence shown here is derived from an EMBL/GenBank/DDBJ whole genome shotgun (WGS) entry which is preliminary data.</text>
</comment>
<evidence type="ECO:0000313" key="4">
    <source>
        <dbReference type="Proteomes" id="UP000606274"/>
    </source>
</evidence>
<dbReference type="EMBL" id="JABFDY010000020">
    <property type="protein sequence ID" value="KAF7692569.1"/>
    <property type="molecule type" value="Genomic_DNA"/>
</dbReference>
<feature type="compositionally biased region" description="Polar residues" evidence="1">
    <location>
        <begin position="131"/>
        <end position="165"/>
    </location>
</feature>
<keyword evidence="4" id="KW-1185">Reference proteome</keyword>
<dbReference type="Proteomes" id="UP000606274">
    <property type="component" value="Unassembled WGS sequence"/>
</dbReference>
<reference evidence="3" key="1">
    <citation type="submission" date="2020-08" db="EMBL/GenBank/DDBJ databases">
        <title>Chromosome-level assembly of Southern catfish (Silurus meridionalis) provides insights into visual adaptation to the nocturnal and benthic lifestyles.</title>
        <authorList>
            <person name="Zhang Y."/>
            <person name="Wang D."/>
            <person name="Peng Z."/>
        </authorList>
    </citation>
    <scope>NUCLEOTIDE SEQUENCE</scope>
    <source>
        <strain evidence="3">SWU-2019-XX</strain>
        <tissue evidence="3">Muscle</tissue>
    </source>
</reference>